<accession>A0A0G1M374</accession>
<dbReference type="Pfam" id="PF18912">
    <property type="entry name" value="DZR_2"/>
    <property type="match status" value="1"/>
</dbReference>
<dbReference type="GO" id="GO:0016757">
    <property type="term" value="F:glycosyltransferase activity"/>
    <property type="evidence" value="ECO:0007669"/>
    <property type="project" value="UniProtKB-KW"/>
</dbReference>
<dbReference type="Proteomes" id="UP000034264">
    <property type="component" value="Unassembled WGS sequence"/>
</dbReference>
<keyword evidence="3" id="KW-0808">Transferase</keyword>
<protein>
    <submittedName>
        <fullName evidence="3">Phosphoribosyltransferase</fullName>
    </submittedName>
</protein>
<keyword evidence="3" id="KW-0328">Glycosyltransferase</keyword>
<dbReference type="InterPro" id="IPR029057">
    <property type="entry name" value="PRTase-like"/>
</dbReference>
<dbReference type="Gene3D" id="3.40.50.2020">
    <property type="match status" value="1"/>
</dbReference>
<evidence type="ECO:0000259" key="2">
    <source>
        <dbReference type="Pfam" id="PF18912"/>
    </source>
</evidence>
<dbReference type="InterPro" id="IPR000836">
    <property type="entry name" value="PRTase_dom"/>
</dbReference>
<gene>
    <name evidence="3" type="ORF">UX05_C0009G0002</name>
</gene>
<dbReference type="SUPFAM" id="SSF53271">
    <property type="entry name" value="PRTase-like"/>
    <property type="match status" value="1"/>
</dbReference>
<evidence type="ECO:0000313" key="3">
    <source>
        <dbReference type="EMBL" id="KKU02666.1"/>
    </source>
</evidence>
<sequence>MNLLDILWPKKCVNCGKFGAYVCEDCKVGLWEEEQICPVCTRNSRYGLPHKYCHKSYGLDGLTCLWSYEGIAKKIIKKAKYKYFYDLLGELINLPEGGEYFYLQKFLQEKPVVVPVPLHEKRYRERGFNQAEVIAKSFAARHKLSCNSHLLFRVRDTGHQAGRERDERLKAVQGAFVITPHNSLPTTVLLIDDVWTTGATMCECCRVLKKAGIEKVWGLALAR</sequence>
<evidence type="ECO:0000313" key="4">
    <source>
        <dbReference type="Proteomes" id="UP000034264"/>
    </source>
</evidence>
<dbReference type="InterPro" id="IPR051910">
    <property type="entry name" value="ComF/GntX_DNA_util-trans"/>
</dbReference>
<dbReference type="CDD" id="cd06223">
    <property type="entry name" value="PRTases_typeI"/>
    <property type="match status" value="1"/>
</dbReference>
<comment type="caution">
    <text evidence="3">The sequence shown here is derived from an EMBL/GenBank/DDBJ whole genome shotgun (WGS) entry which is preliminary data.</text>
</comment>
<dbReference type="PANTHER" id="PTHR47505">
    <property type="entry name" value="DNA UTILIZATION PROTEIN YHGH"/>
    <property type="match status" value="1"/>
</dbReference>
<name>A0A0G1M374_9BACT</name>
<dbReference type="EMBL" id="LCKS01000009">
    <property type="protein sequence ID" value="KKU02666.1"/>
    <property type="molecule type" value="Genomic_DNA"/>
</dbReference>
<dbReference type="PANTHER" id="PTHR47505:SF1">
    <property type="entry name" value="DNA UTILIZATION PROTEIN YHGH"/>
    <property type="match status" value="1"/>
</dbReference>
<reference evidence="3 4" key="1">
    <citation type="journal article" date="2015" name="Nature">
        <title>rRNA introns, odd ribosomes, and small enigmatic genomes across a large radiation of phyla.</title>
        <authorList>
            <person name="Brown C.T."/>
            <person name="Hug L.A."/>
            <person name="Thomas B.C."/>
            <person name="Sharon I."/>
            <person name="Castelle C.J."/>
            <person name="Singh A."/>
            <person name="Wilkins M.J."/>
            <person name="Williams K.H."/>
            <person name="Banfield J.F."/>
        </authorList>
    </citation>
    <scope>NUCLEOTIDE SEQUENCE [LARGE SCALE GENOMIC DNA]</scope>
</reference>
<dbReference type="InterPro" id="IPR044005">
    <property type="entry name" value="DZR_2"/>
</dbReference>
<comment type="similarity">
    <text evidence="1">Belongs to the ComF/GntX family.</text>
</comment>
<organism evidence="3 4">
    <name type="scientific">Candidatus Amesbacteria bacterium GW2011_GWC2_45_19</name>
    <dbReference type="NCBI Taxonomy" id="1618366"/>
    <lineage>
        <taxon>Bacteria</taxon>
        <taxon>Candidatus Amesiibacteriota</taxon>
    </lineage>
</organism>
<feature type="domain" description="Double zinc ribbon" evidence="2">
    <location>
        <begin position="3"/>
        <end position="53"/>
    </location>
</feature>
<proteinExistence type="inferred from homology"/>
<evidence type="ECO:0000256" key="1">
    <source>
        <dbReference type="ARBA" id="ARBA00008007"/>
    </source>
</evidence>
<dbReference type="AlphaFoldDB" id="A0A0G1M374"/>